<name>A0AAV9VQA0_9PEZI</name>
<proteinExistence type="predicted"/>
<dbReference type="AlphaFoldDB" id="A0AAV9VQA0"/>
<reference evidence="1 2" key="1">
    <citation type="submission" date="2019-10" db="EMBL/GenBank/DDBJ databases">
        <authorList>
            <person name="Palmer J.M."/>
        </authorList>
    </citation>
    <scope>NUCLEOTIDE SEQUENCE [LARGE SCALE GENOMIC DNA]</scope>
    <source>
        <strain evidence="1 2">TWF730</strain>
    </source>
</reference>
<organism evidence="1 2">
    <name type="scientific">Orbilia blumenaviensis</name>
    <dbReference type="NCBI Taxonomy" id="1796055"/>
    <lineage>
        <taxon>Eukaryota</taxon>
        <taxon>Fungi</taxon>
        <taxon>Dikarya</taxon>
        <taxon>Ascomycota</taxon>
        <taxon>Pezizomycotina</taxon>
        <taxon>Orbiliomycetes</taxon>
        <taxon>Orbiliales</taxon>
        <taxon>Orbiliaceae</taxon>
        <taxon>Orbilia</taxon>
    </lineage>
</organism>
<dbReference type="Proteomes" id="UP001373714">
    <property type="component" value="Unassembled WGS sequence"/>
</dbReference>
<protein>
    <submittedName>
        <fullName evidence="1">Uncharacterized protein</fullName>
    </submittedName>
</protein>
<keyword evidence="2" id="KW-1185">Reference proteome</keyword>
<accession>A0AAV9VQA0</accession>
<evidence type="ECO:0000313" key="2">
    <source>
        <dbReference type="Proteomes" id="UP001373714"/>
    </source>
</evidence>
<gene>
    <name evidence="1" type="ORF">TWF730_000635</name>
</gene>
<sequence>MGHPTITWKRKTCSGEKYVTTMGRTTNPIPDLKFSNDMLLVDKYEQTVVARLLIVGRPTREFLEFMVTRERVDFAEHVPYRVSWLDK</sequence>
<dbReference type="EMBL" id="JAVHNS010000001">
    <property type="protein sequence ID" value="KAK6363191.1"/>
    <property type="molecule type" value="Genomic_DNA"/>
</dbReference>
<dbReference type="Gene3D" id="3.10.450.50">
    <property type="match status" value="1"/>
</dbReference>
<comment type="caution">
    <text evidence="1">The sequence shown here is derived from an EMBL/GenBank/DDBJ whole genome shotgun (WGS) entry which is preliminary data.</text>
</comment>
<evidence type="ECO:0000313" key="1">
    <source>
        <dbReference type="EMBL" id="KAK6363191.1"/>
    </source>
</evidence>